<dbReference type="AlphaFoldDB" id="A0AAD7MHC7"/>
<evidence type="ECO:0000313" key="4">
    <source>
        <dbReference type="Proteomes" id="UP001215598"/>
    </source>
</evidence>
<keyword evidence="1" id="KW-0472">Membrane</keyword>
<gene>
    <name evidence="3" type="ORF">B0H16DRAFT_1666990</name>
</gene>
<evidence type="ECO:0000259" key="2">
    <source>
        <dbReference type="Pfam" id="PF18803"/>
    </source>
</evidence>
<protein>
    <recommendedName>
        <fullName evidence="2">CxC2-like cysteine cluster KDZ transposase-associated domain-containing protein</fullName>
    </recommendedName>
</protein>
<organism evidence="3 4">
    <name type="scientific">Mycena metata</name>
    <dbReference type="NCBI Taxonomy" id="1033252"/>
    <lineage>
        <taxon>Eukaryota</taxon>
        <taxon>Fungi</taxon>
        <taxon>Dikarya</taxon>
        <taxon>Basidiomycota</taxon>
        <taxon>Agaricomycotina</taxon>
        <taxon>Agaricomycetes</taxon>
        <taxon>Agaricomycetidae</taxon>
        <taxon>Agaricales</taxon>
        <taxon>Marasmiineae</taxon>
        <taxon>Mycenaceae</taxon>
        <taxon>Mycena</taxon>
    </lineage>
</organism>
<dbReference type="Proteomes" id="UP001215598">
    <property type="component" value="Unassembled WGS sequence"/>
</dbReference>
<evidence type="ECO:0000256" key="1">
    <source>
        <dbReference type="SAM" id="Phobius"/>
    </source>
</evidence>
<keyword evidence="4" id="KW-1185">Reference proteome</keyword>
<feature type="transmembrane region" description="Helical" evidence="1">
    <location>
        <begin position="951"/>
        <end position="976"/>
    </location>
</feature>
<dbReference type="Pfam" id="PF18758">
    <property type="entry name" value="KDZ"/>
    <property type="match status" value="1"/>
</dbReference>
<dbReference type="PANTHER" id="PTHR33096">
    <property type="entry name" value="CXC2 DOMAIN-CONTAINING PROTEIN"/>
    <property type="match status" value="1"/>
</dbReference>
<feature type="domain" description="CxC2-like cysteine cluster KDZ transposase-associated" evidence="2">
    <location>
        <begin position="67"/>
        <end position="173"/>
    </location>
</feature>
<proteinExistence type="predicted"/>
<dbReference type="CDD" id="cd19757">
    <property type="entry name" value="Bbox1"/>
    <property type="match status" value="1"/>
</dbReference>
<keyword evidence="1" id="KW-1133">Transmembrane helix</keyword>
<evidence type="ECO:0000313" key="3">
    <source>
        <dbReference type="EMBL" id="KAJ7716277.1"/>
    </source>
</evidence>
<sequence length="977" mass="111636">MVRLEGRGAWWTKGCAQCKEANPTWRCEDCFGGRMLCMSCVIERHRDKPLYLVQEWEAGFFHPRTTRDLGVVYQLGHAFGEQCEFGSLNRPQRGFVVLDNNGIHTIDIEFCGCLGAPDETNQLLNVGWFPATVKEPATATTLSMLRRLHKLNLQARLPAYDFYNTLVLLTNTAGLKKMPHRLPQFMNMAGCAHHPEGIVATEQGGLAVHCRACPQPGINLPEGWEDAPPEVAWVYRLLVSEDANFKMKGRDRSSRDKDPTLGPGWAYMVANDQYLKHLVKHVKEDEISHCVSFAALWLANNKRAKGLRASGVGSVSCSRHQMFRPLGTGDLQKGERYSNMDYLFSSLIGITVLTAVASYDIACQWSRKFWTRAAAMPNELKLPTWLNILFKVSKFHLLPHVKECHGPYSFNYTKGVGHTDGEGVERNWSWLNWAARSISVMGPGSREDTIDDLCGFSNWKKTVDFGNSLLRKMVLAIPQAMMHSRAFHAFTEGLREGHEEELREWEKIVRAWEADPTGESPYEYPTVEAETMADVMRRISEEDHARVAANGAAALQVKPAAFLLAEIEIEENQQTVALEAKRRNRTTIQATSLQRQRTLLLGKISKLHDVQGQYMPGLREWGAQQNPPLSAGNNAKPETIIIYLPSALPADQREVVCVSGLARQEEELREAQARDALRDLRRGLRTRTFAHRFKRKHISGQGMYTKSRSLLDAIEDGIRDAASRYCVARAALLALRRPGEWTGELRELKKEDIRGMNERLMNDEEKEENRTARALAGLTGDEDDNELNEYGERVDLTVLFNLETGEGRRLLSWIWHTGLLKDEVEDGKLHPDIRVEWMKARARADRWREELILVEEEMRRVLEFCRWKERWWTERLEPSRAPERAEIGPELREGLRAYALEQAVREHTWAASWSTNDEVLRPIEIELDDDDDARELFEDDGFEDELEESYFFVPLLLILFAYVSLSRLCLFLLPFID</sequence>
<dbReference type="Pfam" id="PF18803">
    <property type="entry name" value="CxC2"/>
    <property type="match status" value="1"/>
</dbReference>
<comment type="caution">
    <text evidence="3">The sequence shown here is derived from an EMBL/GenBank/DDBJ whole genome shotgun (WGS) entry which is preliminary data.</text>
</comment>
<dbReference type="PANTHER" id="PTHR33096:SF1">
    <property type="entry name" value="CXC1-LIKE CYSTEINE CLUSTER ASSOCIATED WITH KDZ TRANSPOSASES DOMAIN-CONTAINING PROTEIN"/>
    <property type="match status" value="1"/>
</dbReference>
<reference evidence="3" key="1">
    <citation type="submission" date="2023-03" db="EMBL/GenBank/DDBJ databases">
        <title>Massive genome expansion in bonnet fungi (Mycena s.s.) driven by repeated elements and novel gene families across ecological guilds.</title>
        <authorList>
            <consortium name="Lawrence Berkeley National Laboratory"/>
            <person name="Harder C.B."/>
            <person name="Miyauchi S."/>
            <person name="Viragh M."/>
            <person name="Kuo A."/>
            <person name="Thoen E."/>
            <person name="Andreopoulos B."/>
            <person name="Lu D."/>
            <person name="Skrede I."/>
            <person name="Drula E."/>
            <person name="Henrissat B."/>
            <person name="Morin E."/>
            <person name="Kohler A."/>
            <person name="Barry K."/>
            <person name="LaButti K."/>
            <person name="Morin E."/>
            <person name="Salamov A."/>
            <person name="Lipzen A."/>
            <person name="Mereny Z."/>
            <person name="Hegedus B."/>
            <person name="Baldrian P."/>
            <person name="Stursova M."/>
            <person name="Weitz H."/>
            <person name="Taylor A."/>
            <person name="Grigoriev I.V."/>
            <person name="Nagy L.G."/>
            <person name="Martin F."/>
            <person name="Kauserud H."/>
        </authorList>
    </citation>
    <scope>NUCLEOTIDE SEQUENCE</scope>
    <source>
        <strain evidence="3">CBHHK182m</strain>
    </source>
</reference>
<dbReference type="EMBL" id="JARKIB010000294">
    <property type="protein sequence ID" value="KAJ7716277.1"/>
    <property type="molecule type" value="Genomic_DNA"/>
</dbReference>
<keyword evidence="1" id="KW-0812">Transmembrane</keyword>
<dbReference type="InterPro" id="IPR041457">
    <property type="entry name" value="CxC2_KDZ-assoc"/>
</dbReference>
<name>A0AAD7MHC7_9AGAR</name>
<accession>A0AAD7MHC7</accession>
<dbReference type="InterPro" id="IPR040521">
    <property type="entry name" value="KDZ"/>
</dbReference>